<keyword evidence="2" id="KW-0804">Transcription</keyword>
<evidence type="ECO:0000313" key="4">
    <source>
        <dbReference type="EMBL" id="RZC82185.1"/>
    </source>
</evidence>
<dbReference type="Gene3D" id="1.25.70.10">
    <property type="entry name" value="Transcription termination factor 3, mitochondrial"/>
    <property type="match status" value="1"/>
</dbReference>
<dbReference type="InterPro" id="IPR003690">
    <property type="entry name" value="MTERF"/>
</dbReference>
<name>A0A4Y7LDC7_PAPSO</name>
<dbReference type="PANTHER" id="PTHR13068:SF166">
    <property type="entry name" value="TRANSCRIPTION TERMINATION FACTOR MTERF15, MITOCHONDRIAL-LIKE"/>
    <property type="match status" value="1"/>
</dbReference>
<evidence type="ECO:0000313" key="5">
    <source>
        <dbReference type="Proteomes" id="UP000316621"/>
    </source>
</evidence>
<dbReference type="Proteomes" id="UP000316621">
    <property type="component" value="Chromosome 11"/>
</dbReference>
<proteinExistence type="inferred from homology"/>
<dbReference type="InterPro" id="IPR038538">
    <property type="entry name" value="MTERF_sf"/>
</dbReference>
<keyword evidence="2" id="KW-0805">Transcription regulation</keyword>
<evidence type="ECO:0000256" key="1">
    <source>
        <dbReference type="ARBA" id="ARBA00007692"/>
    </source>
</evidence>
<dbReference type="SMART" id="SM00733">
    <property type="entry name" value="Mterf"/>
    <property type="match status" value="7"/>
</dbReference>
<dbReference type="GO" id="GO:0006353">
    <property type="term" value="P:DNA-templated transcription termination"/>
    <property type="evidence" value="ECO:0007669"/>
    <property type="project" value="UniProtKB-KW"/>
</dbReference>
<dbReference type="AlphaFoldDB" id="A0A4Y7LDC7"/>
<keyword evidence="5" id="KW-1185">Reference proteome</keyword>
<dbReference type="PANTHER" id="PTHR13068">
    <property type="entry name" value="CGI-12 PROTEIN-RELATED"/>
    <property type="match status" value="1"/>
</dbReference>
<organism evidence="4 5">
    <name type="scientific">Papaver somniferum</name>
    <name type="common">Opium poppy</name>
    <dbReference type="NCBI Taxonomy" id="3469"/>
    <lineage>
        <taxon>Eukaryota</taxon>
        <taxon>Viridiplantae</taxon>
        <taxon>Streptophyta</taxon>
        <taxon>Embryophyta</taxon>
        <taxon>Tracheophyta</taxon>
        <taxon>Spermatophyta</taxon>
        <taxon>Magnoliopsida</taxon>
        <taxon>Ranunculales</taxon>
        <taxon>Papaveraceae</taxon>
        <taxon>Papaveroideae</taxon>
        <taxon>Papaver</taxon>
    </lineage>
</organism>
<keyword evidence="3" id="KW-0809">Transit peptide</keyword>
<dbReference type="GO" id="GO:0003676">
    <property type="term" value="F:nucleic acid binding"/>
    <property type="evidence" value="ECO:0007669"/>
    <property type="project" value="InterPro"/>
</dbReference>
<keyword evidence="2" id="KW-0806">Transcription termination</keyword>
<dbReference type="FunFam" id="1.25.70.10:FF:000001">
    <property type="entry name" value="Mitochondrial transcription termination factor-like"/>
    <property type="match status" value="1"/>
</dbReference>
<dbReference type="Pfam" id="PF02536">
    <property type="entry name" value="mTERF"/>
    <property type="match status" value="2"/>
</dbReference>
<protein>
    <submittedName>
        <fullName evidence="4">Uncharacterized protein</fullName>
    </submittedName>
</protein>
<gene>
    <name evidence="4" type="ORF">C5167_044970</name>
</gene>
<sequence>MLRSLFHKLGVTLKRKLIHRESSSSSAPPAKYFLFTFQNQNVVNKSRVISIFSSFSTISDGNLNSSDSNSSFVASYLINSCGLSENEPITASKSLNFKTKSNPDSVLTLLRAYGFTESHISKLINKYPFILSFKPDKTLKPKLDFFISKRLCGLDLANFILNDPLILRHSLNKGMIPSFDILKTIVQSDENFIKLLRRNSWILSRKQVKRLMVNLELLRTEGVPVTNISKWLIQQPVAFTGDVDSFKKIVQKVKEMGFDPSRTTFLKAIHGLASMTEANWIKKMDVYKRWGWSEDQIQLAFRKDPGCMMASEKKIMAVMDFVVNEMGHDSSSVAETPLLISCSLKGRIIPRCSVIKILVSKGLIKEIISLSSILTMVDMIFLEKFVKKNAQEVPELMEVFQGTMSSADQNAEVLYQFTVDTLAATIGPSSLTIKLVDGVTGSGWHLTGNR</sequence>
<evidence type="ECO:0000256" key="2">
    <source>
        <dbReference type="ARBA" id="ARBA00022472"/>
    </source>
</evidence>
<reference evidence="4 5" key="1">
    <citation type="journal article" date="2018" name="Science">
        <title>The opium poppy genome and morphinan production.</title>
        <authorList>
            <person name="Guo L."/>
            <person name="Winzer T."/>
            <person name="Yang X."/>
            <person name="Li Y."/>
            <person name="Ning Z."/>
            <person name="He Z."/>
            <person name="Teodor R."/>
            <person name="Lu Y."/>
            <person name="Bowser T.A."/>
            <person name="Graham I.A."/>
            <person name="Ye K."/>
        </authorList>
    </citation>
    <scope>NUCLEOTIDE SEQUENCE [LARGE SCALE GENOMIC DNA]</scope>
    <source>
        <strain evidence="5">cv. HN1</strain>
        <tissue evidence="4">Leaves</tissue>
    </source>
</reference>
<comment type="similarity">
    <text evidence="1">Belongs to the mTERF family.</text>
</comment>
<evidence type="ECO:0000256" key="3">
    <source>
        <dbReference type="ARBA" id="ARBA00022946"/>
    </source>
</evidence>
<dbReference type="Gramene" id="RZC82185">
    <property type="protein sequence ID" value="RZC82185"/>
    <property type="gene ID" value="C5167_044970"/>
</dbReference>
<dbReference type="EMBL" id="CM010725">
    <property type="protein sequence ID" value="RZC82185.1"/>
    <property type="molecule type" value="Genomic_DNA"/>
</dbReference>
<dbReference type="OMA" id="MVSLDNC"/>
<accession>A0A4Y7LDC7</accession>